<keyword evidence="1" id="KW-0812">Transmembrane</keyword>
<accession>A0A9Q1KDE9</accession>
<evidence type="ECO:0000313" key="2">
    <source>
        <dbReference type="EMBL" id="KAJ8440793.1"/>
    </source>
</evidence>
<dbReference type="EMBL" id="JAKOGI010000183">
    <property type="protein sequence ID" value="KAJ8440793.1"/>
    <property type="molecule type" value="Genomic_DNA"/>
</dbReference>
<evidence type="ECO:0000313" key="3">
    <source>
        <dbReference type="Proteomes" id="UP001153076"/>
    </source>
</evidence>
<gene>
    <name evidence="2" type="ORF">Cgig2_000681</name>
</gene>
<comment type="caution">
    <text evidence="2">The sequence shown here is derived from an EMBL/GenBank/DDBJ whole genome shotgun (WGS) entry which is preliminary data.</text>
</comment>
<keyword evidence="3" id="KW-1185">Reference proteome</keyword>
<evidence type="ECO:0000256" key="1">
    <source>
        <dbReference type="SAM" id="Phobius"/>
    </source>
</evidence>
<keyword evidence="1" id="KW-0472">Membrane</keyword>
<organism evidence="2 3">
    <name type="scientific">Carnegiea gigantea</name>
    <dbReference type="NCBI Taxonomy" id="171969"/>
    <lineage>
        <taxon>Eukaryota</taxon>
        <taxon>Viridiplantae</taxon>
        <taxon>Streptophyta</taxon>
        <taxon>Embryophyta</taxon>
        <taxon>Tracheophyta</taxon>
        <taxon>Spermatophyta</taxon>
        <taxon>Magnoliopsida</taxon>
        <taxon>eudicotyledons</taxon>
        <taxon>Gunneridae</taxon>
        <taxon>Pentapetalae</taxon>
        <taxon>Caryophyllales</taxon>
        <taxon>Cactineae</taxon>
        <taxon>Cactaceae</taxon>
        <taxon>Cactoideae</taxon>
        <taxon>Echinocereeae</taxon>
        <taxon>Carnegiea</taxon>
    </lineage>
</organism>
<name>A0A9Q1KDE9_9CARY</name>
<dbReference type="Proteomes" id="UP001153076">
    <property type="component" value="Unassembled WGS sequence"/>
</dbReference>
<dbReference type="AlphaFoldDB" id="A0A9Q1KDE9"/>
<protein>
    <submittedName>
        <fullName evidence="2">Uncharacterized protein</fullName>
    </submittedName>
</protein>
<reference evidence="2" key="1">
    <citation type="submission" date="2022-04" db="EMBL/GenBank/DDBJ databases">
        <title>Carnegiea gigantea Genome sequencing and assembly v2.</title>
        <authorList>
            <person name="Copetti D."/>
            <person name="Sanderson M.J."/>
            <person name="Burquez A."/>
            <person name="Wojciechowski M.F."/>
        </authorList>
    </citation>
    <scope>NUCLEOTIDE SEQUENCE</scope>
    <source>
        <strain evidence="2">SGP5-SGP5p</strain>
        <tissue evidence="2">Aerial part</tissue>
    </source>
</reference>
<keyword evidence="1" id="KW-1133">Transmembrane helix</keyword>
<proteinExistence type="predicted"/>
<sequence length="186" mass="21229">MLNIGPRFLYFAAQYEQWALLSRIEAFPCHYGPRFYASLAQDFGANRRTEVTDKTEPLQFQTILLGSFSLFSSIHGSSSHDSHLTSVRLHLCASLLPVFTGFLVLFCCVLFFNCICPSQFAQASLWLIASYNQLISLLQYLQIPQPSSSHRHCSWITSFLIRMFTIVQSITRNAMTDLCEFTTVYV</sequence>
<feature type="transmembrane region" description="Helical" evidence="1">
    <location>
        <begin position="89"/>
        <end position="112"/>
    </location>
</feature>